<organism evidence="6 7">
    <name type="scientific">Nocardioides endophyticus</name>
    <dbReference type="NCBI Taxonomy" id="1353775"/>
    <lineage>
        <taxon>Bacteria</taxon>
        <taxon>Bacillati</taxon>
        <taxon>Actinomycetota</taxon>
        <taxon>Actinomycetes</taxon>
        <taxon>Propionibacteriales</taxon>
        <taxon>Nocardioidaceae</taxon>
        <taxon>Nocardioides</taxon>
    </lineage>
</organism>
<keyword evidence="1" id="KW-0433">Leucine-rich repeat</keyword>
<dbReference type="Proteomes" id="UP001499882">
    <property type="component" value="Unassembled WGS sequence"/>
</dbReference>
<dbReference type="InterPro" id="IPR015919">
    <property type="entry name" value="Cadherin-like_sf"/>
</dbReference>
<feature type="chain" id="PRO_5045399245" description="Bacterial Ig-like domain-containing protein" evidence="4">
    <location>
        <begin position="42"/>
        <end position="1885"/>
    </location>
</feature>
<dbReference type="PANTHER" id="PTHR46652">
    <property type="entry name" value="LEUCINE-RICH REPEAT AND IQ DOMAIN-CONTAINING PROTEIN 1-RELATED"/>
    <property type="match status" value="1"/>
</dbReference>
<protein>
    <recommendedName>
        <fullName evidence="5">Bacterial Ig-like domain-containing protein</fullName>
    </recommendedName>
</protein>
<dbReference type="Gene3D" id="3.80.10.10">
    <property type="entry name" value="Ribonuclease Inhibitor"/>
    <property type="match status" value="2"/>
</dbReference>
<dbReference type="SUPFAM" id="SSF52058">
    <property type="entry name" value="L domain-like"/>
    <property type="match status" value="2"/>
</dbReference>
<dbReference type="Pfam" id="PF12799">
    <property type="entry name" value="LRR_4"/>
    <property type="match status" value="1"/>
</dbReference>
<reference evidence="7" key="1">
    <citation type="journal article" date="2019" name="Int. J. Syst. Evol. Microbiol.">
        <title>The Global Catalogue of Microorganisms (GCM) 10K type strain sequencing project: providing services to taxonomists for standard genome sequencing and annotation.</title>
        <authorList>
            <consortium name="The Broad Institute Genomics Platform"/>
            <consortium name="The Broad Institute Genome Sequencing Center for Infectious Disease"/>
            <person name="Wu L."/>
            <person name="Ma J."/>
        </authorList>
    </citation>
    <scope>NUCLEOTIDE SEQUENCE [LARGE SCALE GENOMIC DNA]</scope>
    <source>
        <strain evidence="7">JCM 18532</strain>
    </source>
</reference>
<evidence type="ECO:0000313" key="7">
    <source>
        <dbReference type="Proteomes" id="UP001499882"/>
    </source>
</evidence>
<dbReference type="InterPro" id="IPR025875">
    <property type="entry name" value="Leu-rich_rpt_4"/>
</dbReference>
<dbReference type="SUPFAM" id="SSF49313">
    <property type="entry name" value="Cadherin-like"/>
    <property type="match status" value="2"/>
</dbReference>
<dbReference type="PANTHER" id="PTHR46652:SF3">
    <property type="entry name" value="LEUCINE-RICH REPEAT-CONTAINING PROTEIN 9"/>
    <property type="match status" value="1"/>
</dbReference>
<evidence type="ECO:0000256" key="4">
    <source>
        <dbReference type="SAM" id="SignalP"/>
    </source>
</evidence>
<dbReference type="Pfam" id="PF13516">
    <property type="entry name" value="LRR_6"/>
    <property type="match status" value="1"/>
</dbReference>
<dbReference type="Pfam" id="PF05345">
    <property type="entry name" value="He_PIG"/>
    <property type="match status" value="2"/>
</dbReference>
<feature type="region of interest" description="Disordered" evidence="3">
    <location>
        <begin position="1557"/>
        <end position="1576"/>
    </location>
</feature>
<evidence type="ECO:0000259" key="5">
    <source>
        <dbReference type="Pfam" id="PF16640"/>
    </source>
</evidence>
<feature type="signal peptide" evidence="4">
    <location>
        <begin position="1"/>
        <end position="41"/>
    </location>
</feature>
<dbReference type="SMART" id="SM00369">
    <property type="entry name" value="LRR_TYP"/>
    <property type="match status" value="4"/>
</dbReference>
<dbReference type="InterPro" id="IPR013783">
    <property type="entry name" value="Ig-like_fold"/>
</dbReference>
<evidence type="ECO:0000256" key="2">
    <source>
        <dbReference type="ARBA" id="ARBA00022737"/>
    </source>
</evidence>
<dbReference type="InterPro" id="IPR003591">
    <property type="entry name" value="Leu-rich_rpt_typical-subtyp"/>
</dbReference>
<dbReference type="PROSITE" id="PS51450">
    <property type="entry name" value="LRR"/>
    <property type="match status" value="5"/>
</dbReference>
<evidence type="ECO:0000256" key="3">
    <source>
        <dbReference type="SAM" id="MobiDB-lite"/>
    </source>
</evidence>
<dbReference type="InterPro" id="IPR032109">
    <property type="entry name" value="Big_3_5"/>
</dbReference>
<dbReference type="Pfam" id="PF16640">
    <property type="entry name" value="Big_3_5"/>
    <property type="match status" value="2"/>
</dbReference>
<evidence type="ECO:0000313" key="6">
    <source>
        <dbReference type="EMBL" id="GAA4746488.1"/>
    </source>
</evidence>
<gene>
    <name evidence="6" type="ORF">GCM10023350_34020</name>
</gene>
<accession>A0ABP8Z5F8</accession>
<feature type="domain" description="Bacterial Ig-like" evidence="5">
    <location>
        <begin position="1579"/>
        <end position="1667"/>
    </location>
</feature>
<feature type="compositionally biased region" description="Low complexity" evidence="3">
    <location>
        <begin position="1563"/>
        <end position="1576"/>
    </location>
</feature>
<evidence type="ECO:0000256" key="1">
    <source>
        <dbReference type="ARBA" id="ARBA00022614"/>
    </source>
</evidence>
<keyword evidence="7" id="KW-1185">Reference proteome</keyword>
<dbReference type="SMART" id="SM00365">
    <property type="entry name" value="LRR_SD22"/>
    <property type="match status" value="7"/>
</dbReference>
<proteinExistence type="predicted"/>
<dbReference type="Gene3D" id="2.60.40.2700">
    <property type="match status" value="1"/>
</dbReference>
<dbReference type="InterPro" id="IPR001611">
    <property type="entry name" value="Leu-rich_rpt"/>
</dbReference>
<dbReference type="EMBL" id="BAABKN010000022">
    <property type="protein sequence ID" value="GAA4746488.1"/>
    <property type="molecule type" value="Genomic_DNA"/>
</dbReference>
<feature type="domain" description="Bacterial Ig-like" evidence="5">
    <location>
        <begin position="1681"/>
        <end position="1764"/>
    </location>
</feature>
<name>A0ABP8Z5F8_9ACTN</name>
<sequence length="1885" mass="191574">MRVEPSRRSPRSGHAGHVISLVLAFLVAVAGLSVVSAAAHAADPGVVDIPDPVLKAAINRTLAAVTFEPHDDAQPVTVEEAALVTTLATSRFTGPVADLTGVQALTNLTTFQLPANQTNTFTDLSPLTGLAKLATVGLINSQISDLSPLSAMSSLRSLTLTNNKISDVSPLAGLTGLTTLGLGANQIADVGSLSGLDALTGLTLTDNKLADLAGFPALPALVSLYLNTNKIADVTPLADKFTKTVLATVNLSGNKLTDASALAPYGNGGGKLGGATVATTGLLLGNNKIKDFSAFSGWSKPPVGAKVSGQRIYVGPYTDGGVHVSLKTADSPPTLQLIPVEAGSYDRDAGLLTLTDAPVGSVGVAASTQPGTAIWTVSFSVDPEGPPQVTAPGGKAAEVGAAITPFTVTAVGGTPPYTWGATGLPTGLSIDPASGEVSGTPTEAGAPTVTVTATDANSQHGSATFTFTVTAAPTAPEVTNPGNKSVPVGAAITPFTVAATGGVTPYSWGAIGLPVGLSIDPASGVVSGTPTAVGTATVTATATDAGSRTGSATFTISVTNAPTAVAIPDPNLKAAINAALARQLGTSRSATQDVTPALAAQLVNLEEVDFPVGPIGDLTGLEAFTNLKNLYYSAFQQTNNTFSDLTPLSGLTKLTYVGLVNAQVRDVTPLTGLDKLTGLALGNNAITDPSPLASLTGLTSLSLGSNEISDVSRVPALPKLAAIDLSDNGIRDPAPLVGKFDPDVLTTLDLSDNRIGDATSLAPLGRNGARLGSQLSFGDGLKLENNRIADFSAFSDWTGHNALRVAGQSIYVGSYRAGGINVTLKTDVASVPVVTPGTAGSYNPATGLLTVTDPTADSVTLITSASTYTTWTVYFSIAPLEGDEDGPVFTGTPQVGQLLSATTPAAAFADAACIGAGALSYRWLRDGDEITGNPHFMTLNQIGGTSGSMGGPATSAQYRVSVPDLGHQLQVRSTCKATGATSTSAPVAITTSEAEVPLVQSLEGPNGYRAVSEIDPVITITAPAPSGVVGDPTNPAIPISVAQLDAAGRLVDPAGIQVTLADIHDIPGGTPGIAADDVDVIGSGAQRSIVIDPKAPANVQLTFTVTGTTGKTSAFRFGYLASRATTPTSRVLMGSSDASTAIGVGDGHVLVADDEKNTVRLYDGEVSGREVGEFRIGTDLGAGTEIDAEASARKGDRIWWFGSHGNSKAGEVEVSRHSIYETKLAGTGADARLTTVGVRYGDLRNDLIEWDDNHGARFGFHTGAAKDMSPDAINGFNIEGAEFSPDGSELYLGFRSPLTPAQIGGRALIVPLTNLEALTSGAVTRATFGEPILLDLGGDRIREIRKNDRDEYLILGATDSGSKLAPTQHLWAWNGDPDIAPQLLTTVVPDAVETRYTDTQGAWEGIGAMPDRLVPGAHVRLIMDQGYVQLYPGKGENKDDPNDWGNKARTDVVTLAGPVGTLAEVSDPGAFPDQAVNTIGSARTVTVTNTGSNLLHVDAVSTEADDESATDYLIAGDRCSAKTLEPDETCTIRVRFAPSRAGATSNAELVVESDVQGGSTSVPLTGTATAPPKATPAVSAGSSTVSAGQSATIPVQVAGNAATLPTGVVTLSSGGHSVGSATLAAGSATFTVPSTSLTSGANLFTVEYVGDSAYTGASTQVAVTVTVATTQKGAASVNARAVKVAYGRSGQVVVQVSGGGATQPTGPVTLRDGAQVVGSAQLTQGTATVTVPASALSAGVNLFTVEYAGDTAYNASSAPVMVDVDKAVSRVSAKPTSQVTARKRVPLKISVSAPAGVSKSGLVTVLAAGKTATVPVVNGRATVRLLFRAAGTSKVHLSYAGNDELTGSTDTVKIKVKPAKKHKKQRARVGVQPMHSWWADRAALG</sequence>
<dbReference type="Gene3D" id="2.60.40.10">
    <property type="entry name" value="Immunoglobulins"/>
    <property type="match status" value="6"/>
</dbReference>
<dbReference type="InterPro" id="IPR050836">
    <property type="entry name" value="SDS22/Internalin_LRR"/>
</dbReference>
<keyword evidence="2" id="KW-0677">Repeat</keyword>
<comment type="caution">
    <text evidence="6">The sequence shown here is derived from an EMBL/GenBank/DDBJ whole genome shotgun (WGS) entry which is preliminary data.</text>
</comment>
<keyword evidence="4" id="KW-0732">Signal</keyword>
<dbReference type="InterPro" id="IPR032675">
    <property type="entry name" value="LRR_dom_sf"/>
</dbReference>